<evidence type="ECO:0000259" key="5">
    <source>
        <dbReference type="Pfam" id="PF13439"/>
    </source>
</evidence>
<organism evidence="6 7">
    <name type="scientific">Varibaculum cambriense</name>
    <dbReference type="NCBI Taxonomy" id="184870"/>
    <lineage>
        <taxon>Bacteria</taxon>
        <taxon>Bacillati</taxon>
        <taxon>Actinomycetota</taxon>
        <taxon>Actinomycetes</taxon>
        <taxon>Actinomycetales</taxon>
        <taxon>Actinomycetaceae</taxon>
        <taxon>Varibaculum</taxon>
    </lineage>
</organism>
<evidence type="ECO:0000256" key="3">
    <source>
        <dbReference type="SAM" id="MobiDB-lite"/>
    </source>
</evidence>
<keyword evidence="2" id="KW-0808">Transferase</keyword>
<evidence type="ECO:0000313" key="7">
    <source>
        <dbReference type="Proteomes" id="UP001200537"/>
    </source>
</evidence>
<feature type="domain" description="Glycosyl transferase family 1" evidence="4">
    <location>
        <begin position="219"/>
        <end position="368"/>
    </location>
</feature>
<dbReference type="GO" id="GO:0016757">
    <property type="term" value="F:glycosyltransferase activity"/>
    <property type="evidence" value="ECO:0007669"/>
    <property type="project" value="UniProtKB-KW"/>
</dbReference>
<dbReference type="GO" id="GO:1901137">
    <property type="term" value="P:carbohydrate derivative biosynthetic process"/>
    <property type="evidence" value="ECO:0007669"/>
    <property type="project" value="UniProtKB-ARBA"/>
</dbReference>
<dbReference type="InterPro" id="IPR028098">
    <property type="entry name" value="Glyco_trans_4-like_N"/>
</dbReference>
<evidence type="ECO:0000256" key="1">
    <source>
        <dbReference type="ARBA" id="ARBA00022676"/>
    </source>
</evidence>
<dbReference type="AlphaFoldDB" id="A0AAJ1BD95"/>
<dbReference type="EMBL" id="JAKNHJ010000024">
    <property type="protein sequence ID" value="MCG4618717.1"/>
    <property type="molecule type" value="Genomic_DNA"/>
</dbReference>
<evidence type="ECO:0000256" key="2">
    <source>
        <dbReference type="ARBA" id="ARBA00022679"/>
    </source>
</evidence>
<evidence type="ECO:0000259" key="4">
    <source>
        <dbReference type="Pfam" id="PF00534"/>
    </source>
</evidence>
<accession>A0AAJ1BD95</accession>
<dbReference type="PANTHER" id="PTHR45947:SF3">
    <property type="entry name" value="SULFOQUINOVOSYL TRANSFERASE SQD2"/>
    <property type="match status" value="1"/>
</dbReference>
<reference evidence="6" key="1">
    <citation type="submission" date="2022-01" db="EMBL/GenBank/DDBJ databases">
        <title>Collection of gut derived symbiotic bacterial strains cultured from healthy donors.</title>
        <authorList>
            <person name="Lin H."/>
            <person name="Kohout C."/>
            <person name="Waligurski E."/>
            <person name="Pamer E.G."/>
        </authorList>
    </citation>
    <scope>NUCLEOTIDE SEQUENCE</scope>
    <source>
        <strain evidence="6">DFI.7.46</strain>
    </source>
</reference>
<feature type="domain" description="Glycosyltransferase subfamily 4-like N-terminal" evidence="5">
    <location>
        <begin position="14"/>
        <end position="177"/>
    </location>
</feature>
<dbReference type="SUPFAM" id="SSF53756">
    <property type="entry name" value="UDP-Glycosyltransferase/glycogen phosphorylase"/>
    <property type="match status" value="1"/>
</dbReference>
<feature type="region of interest" description="Disordered" evidence="3">
    <location>
        <begin position="187"/>
        <end position="207"/>
    </location>
</feature>
<dbReference type="InterPro" id="IPR001296">
    <property type="entry name" value="Glyco_trans_1"/>
</dbReference>
<dbReference type="PANTHER" id="PTHR45947">
    <property type="entry name" value="SULFOQUINOVOSYL TRANSFERASE SQD2"/>
    <property type="match status" value="1"/>
</dbReference>
<sequence length="397" mass="43543">MRIGIVTDCYPPHMGGIETQTYNLAQRLKGAGHLPEVITATRNGSFVGRRIEDNIPVHRLGMPTLGFTPMNPFAAPLFRAIFPRFDLLHVHVGVLSPFAHLALQIAAGSQIPTLVTFHCELAAWAPLMRNSGFFNRWVEAGVLFSGVSSLMNSQINQLLAPQNRQSWPITPNGVDTDYWSSPAPALGSASGHENIDRPGSPITANDPNLEVPANNTFHAVSAIRLMPRKRPLALIKFTERVNRILGSQGNLQLKIFGEGTLQPLLRQQRQVSQGQVILPGRQDPSGLLTAYRHADFFITLCLHESFGIAAAEARASGLPVIVRSQSPITDFITEGVTGITADTDQKLAEKTAAALLNGKLKNLRDNCKRQPSPVSWERCLQATLAAYEQAIEYRRKK</sequence>
<protein>
    <submittedName>
        <fullName evidence="6">Glycosyltransferase family 4 protein</fullName>
    </submittedName>
</protein>
<keyword evidence="1" id="KW-0328">Glycosyltransferase</keyword>
<dbReference type="InterPro" id="IPR050194">
    <property type="entry name" value="Glycosyltransferase_grp1"/>
</dbReference>
<dbReference type="Proteomes" id="UP001200537">
    <property type="component" value="Unassembled WGS sequence"/>
</dbReference>
<evidence type="ECO:0000313" key="6">
    <source>
        <dbReference type="EMBL" id="MCG4618717.1"/>
    </source>
</evidence>
<gene>
    <name evidence="6" type="ORF">L0M99_09510</name>
</gene>
<dbReference type="Pfam" id="PF00534">
    <property type="entry name" value="Glycos_transf_1"/>
    <property type="match status" value="1"/>
</dbReference>
<dbReference type="RefSeq" id="WP_024058189.1">
    <property type="nucleotide sequence ID" value="NZ_JAHAIN010000078.1"/>
</dbReference>
<dbReference type="Gene3D" id="3.40.50.2000">
    <property type="entry name" value="Glycogen Phosphorylase B"/>
    <property type="match status" value="2"/>
</dbReference>
<name>A0AAJ1BD95_9ACTO</name>
<proteinExistence type="predicted"/>
<comment type="caution">
    <text evidence="6">The sequence shown here is derived from an EMBL/GenBank/DDBJ whole genome shotgun (WGS) entry which is preliminary data.</text>
</comment>
<dbReference type="Pfam" id="PF13439">
    <property type="entry name" value="Glyco_transf_4"/>
    <property type="match status" value="1"/>
</dbReference>
<dbReference type="CDD" id="cd03801">
    <property type="entry name" value="GT4_PimA-like"/>
    <property type="match status" value="1"/>
</dbReference>